<proteinExistence type="predicted"/>
<dbReference type="PROSITE" id="PS51257">
    <property type="entry name" value="PROKAR_LIPOPROTEIN"/>
    <property type="match status" value="1"/>
</dbReference>
<gene>
    <name evidence="2" type="ORF">CNX65_31840</name>
</gene>
<feature type="signal peptide" evidence="1">
    <location>
        <begin position="1"/>
        <end position="22"/>
    </location>
</feature>
<sequence>MRARRTAVTFLLALGVVGSLSACESVQQANEAVNDASQALDKVSLCTEALALAGFTPDATDPQRALEETQKKAEELGALADKSADTTLREAIEGVSTTMDQVTLEDLSPSSIAEWSQEKLDRVARLTSACA</sequence>
<organism evidence="2 3">
    <name type="scientific">Actinosynnema pretiosum</name>
    <dbReference type="NCBI Taxonomy" id="42197"/>
    <lineage>
        <taxon>Bacteria</taxon>
        <taxon>Bacillati</taxon>
        <taxon>Actinomycetota</taxon>
        <taxon>Actinomycetes</taxon>
        <taxon>Pseudonocardiales</taxon>
        <taxon>Pseudonocardiaceae</taxon>
        <taxon>Actinosynnema</taxon>
    </lineage>
</organism>
<feature type="chain" id="PRO_5038530684" description="Secreted protein" evidence="1">
    <location>
        <begin position="23"/>
        <end position="131"/>
    </location>
</feature>
<evidence type="ECO:0000313" key="2">
    <source>
        <dbReference type="EMBL" id="ATE57332.1"/>
    </source>
</evidence>
<reference evidence="2" key="1">
    <citation type="submission" date="2017-09" db="EMBL/GenBank/DDBJ databases">
        <title>Complete Genome Sequence of ansamitocin-producing Bacterium Actinosynnema pretiosum X47.</title>
        <authorList>
            <person name="Cao G."/>
            <person name="Zong G."/>
            <person name="Zhong C."/>
            <person name="Fu J."/>
        </authorList>
    </citation>
    <scope>NUCLEOTIDE SEQUENCE [LARGE SCALE GENOMIC DNA]</scope>
    <source>
        <strain evidence="2">X47</strain>
    </source>
</reference>
<dbReference type="NCBIfam" id="NF037950">
    <property type="entry name" value="spanin2_1"/>
    <property type="match status" value="1"/>
</dbReference>
<accession>A0A290ZED2</accession>
<dbReference type="EMBL" id="CP023445">
    <property type="protein sequence ID" value="ATE57332.1"/>
    <property type="molecule type" value="Genomic_DNA"/>
</dbReference>
<keyword evidence="3" id="KW-1185">Reference proteome</keyword>
<dbReference type="RefSeq" id="WP_096497044.1">
    <property type="nucleotide sequence ID" value="NZ_CP023445.1"/>
</dbReference>
<protein>
    <recommendedName>
        <fullName evidence="4">Secreted protein</fullName>
    </recommendedName>
</protein>
<evidence type="ECO:0000256" key="1">
    <source>
        <dbReference type="SAM" id="SignalP"/>
    </source>
</evidence>
<dbReference type="Proteomes" id="UP000218505">
    <property type="component" value="Chromosome"/>
</dbReference>
<dbReference type="AlphaFoldDB" id="A0A290ZED2"/>
<evidence type="ECO:0008006" key="4">
    <source>
        <dbReference type="Google" id="ProtNLM"/>
    </source>
</evidence>
<name>A0A290ZED2_9PSEU</name>
<dbReference type="KEGG" id="apre:CNX65_31840"/>
<evidence type="ECO:0000313" key="3">
    <source>
        <dbReference type="Proteomes" id="UP000218505"/>
    </source>
</evidence>
<keyword evidence="1" id="KW-0732">Signal</keyword>